<dbReference type="AlphaFoldDB" id="A0A8C4QAJ8"/>
<name>A0A8C4QAJ8_EPTBU</name>
<dbReference type="SUPFAM" id="SSF52540">
    <property type="entry name" value="P-loop containing nucleoside triphosphate hydrolases"/>
    <property type="match status" value="1"/>
</dbReference>
<feature type="compositionally biased region" description="Basic residues" evidence="1">
    <location>
        <begin position="424"/>
        <end position="443"/>
    </location>
</feature>
<feature type="region of interest" description="Disordered" evidence="1">
    <location>
        <begin position="424"/>
        <end position="444"/>
    </location>
</feature>
<dbReference type="InterPro" id="IPR027417">
    <property type="entry name" value="P-loop_NTPase"/>
</dbReference>
<dbReference type="InterPro" id="IPR003959">
    <property type="entry name" value="ATPase_AAA_core"/>
</dbReference>
<dbReference type="PANTHER" id="PTHR14690">
    <property type="entry name" value="IQ MOTIF CONTAINING WITH AAA DOMAIN 1"/>
    <property type="match status" value="1"/>
</dbReference>
<feature type="domain" description="AAA+ ATPase" evidence="2">
    <location>
        <begin position="528"/>
        <end position="667"/>
    </location>
</feature>
<evidence type="ECO:0000313" key="3">
    <source>
        <dbReference type="Ensembl" id="ENSEBUP00000012490.1"/>
    </source>
</evidence>
<dbReference type="PANTHER" id="PTHR14690:SF0">
    <property type="entry name" value="IQ MOTIF CONTAINING WITH AAA DOMAIN 1"/>
    <property type="match status" value="1"/>
</dbReference>
<evidence type="ECO:0000259" key="2">
    <source>
        <dbReference type="SMART" id="SM00382"/>
    </source>
</evidence>
<proteinExistence type="predicted"/>
<dbReference type="GO" id="GO:0005524">
    <property type="term" value="F:ATP binding"/>
    <property type="evidence" value="ECO:0007669"/>
    <property type="project" value="InterPro"/>
</dbReference>
<feature type="region of interest" description="Disordered" evidence="1">
    <location>
        <begin position="315"/>
        <end position="344"/>
    </location>
</feature>
<dbReference type="SMART" id="SM00382">
    <property type="entry name" value="AAA"/>
    <property type="match status" value="1"/>
</dbReference>
<dbReference type="Gene3D" id="1.10.8.60">
    <property type="match status" value="1"/>
</dbReference>
<protein>
    <recommendedName>
        <fullName evidence="2">AAA+ ATPase domain-containing protein</fullName>
    </recommendedName>
</protein>
<accession>A0A8C4QAJ8</accession>
<dbReference type="OMA" id="RIWAEAQ"/>
<dbReference type="Ensembl" id="ENSEBUT00000013067.1">
    <property type="protein sequence ID" value="ENSEBUP00000012490.1"/>
    <property type="gene ID" value="ENSEBUG00000007944.1"/>
</dbReference>
<organism evidence="3 4">
    <name type="scientific">Eptatretus burgeri</name>
    <name type="common">Inshore hagfish</name>
    <dbReference type="NCBI Taxonomy" id="7764"/>
    <lineage>
        <taxon>Eukaryota</taxon>
        <taxon>Metazoa</taxon>
        <taxon>Chordata</taxon>
        <taxon>Craniata</taxon>
        <taxon>Vertebrata</taxon>
        <taxon>Cyclostomata</taxon>
        <taxon>Myxini</taxon>
        <taxon>Myxiniformes</taxon>
        <taxon>Myxinidae</taxon>
        <taxon>Eptatretinae</taxon>
        <taxon>Eptatretus</taxon>
    </lineage>
</organism>
<reference evidence="3" key="2">
    <citation type="submission" date="2025-09" db="UniProtKB">
        <authorList>
            <consortium name="Ensembl"/>
        </authorList>
    </citation>
    <scope>IDENTIFICATION</scope>
</reference>
<dbReference type="Gene3D" id="3.40.50.300">
    <property type="entry name" value="P-loop containing nucleotide triphosphate hydrolases"/>
    <property type="match status" value="1"/>
</dbReference>
<sequence length="771" mass="89005">MAQRTYDKIWDEAEDSLEKLVNEELCDEPLEHGKDRHASFHMVATFYVRYLQIMRNVEQCYNQLVQPQKRQLLRFLLDGVMGRLLELKQEMLQLQCTEYYYMDDILEDFKLMPQDLEVPIPRYIVNERKQILQDRQKHFRELLAKLKPKVNQTRDEQVSMSVEEAVRLVQLVERARQGRLSMNNVHKQKERKCWAKQSCSVVVMDRVAAAQKIQKTLENTSLLIDESLEAQHCAVQIGLERELVNEMDAIKDKIQKVEGLGIKEDIQEQIRQWFVECWDIAGAFPDYPNENDGGSAAIIAEKTFNELKEELVPQELDQQKKGKKNIDEKKNRKDKKEKAAAKKEDNGWKMLPSNFLPTITEGHKTYNEVWKHRDEFICFHQKFDVELMRKIKRKEVESEIRVQVDNLMREELIKLQIVVDRQKTKGKNKKEKGKQKKKAKKTRKAIDLTANRTIESLFEELVNQGVLVQPQRIQLANLTGEYSYRGTGMELLQTGTEPVPSLFDLHQQVKLCVILPLGSPTVHEKAPLVRSLLLVGPHGVGKKSLVHAICTETGANLFNLSAVNIKGKYPGKAGLQMLMHLVFKVARNMQPSVVWIDDAEKMFRKKVPKEEKELDPQRLKKELPKMLKFVKPGDRVLIVGTSPVPYEAELKSICKVYDKILQVPRPKYASRLALWRSFISNKGGVITPVLDLNSLSVLSDGYTPGHIVQSVQAALSKRRLQLQRRCPLVAAEFIHELVQMRQVSHEEDEKLKVKPCKNADGVMKSLASFRI</sequence>
<dbReference type="InterPro" id="IPR003593">
    <property type="entry name" value="AAA+_ATPase"/>
</dbReference>
<evidence type="ECO:0000256" key="1">
    <source>
        <dbReference type="SAM" id="MobiDB-lite"/>
    </source>
</evidence>
<dbReference type="Pfam" id="PF00004">
    <property type="entry name" value="AAA"/>
    <property type="match status" value="1"/>
</dbReference>
<dbReference type="GO" id="GO:0016887">
    <property type="term" value="F:ATP hydrolysis activity"/>
    <property type="evidence" value="ECO:0007669"/>
    <property type="project" value="InterPro"/>
</dbReference>
<dbReference type="GeneTree" id="ENSGT00940000154067"/>
<keyword evidence="4" id="KW-1185">Reference proteome</keyword>
<reference evidence="3" key="1">
    <citation type="submission" date="2025-08" db="UniProtKB">
        <authorList>
            <consortium name="Ensembl"/>
        </authorList>
    </citation>
    <scope>IDENTIFICATION</scope>
</reference>
<dbReference type="Proteomes" id="UP000694388">
    <property type="component" value="Unplaced"/>
</dbReference>
<dbReference type="InterPro" id="IPR052267">
    <property type="entry name" value="N-DRC_Component"/>
</dbReference>
<evidence type="ECO:0000313" key="4">
    <source>
        <dbReference type="Proteomes" id="UP000694388"/>
    </source>
</evidence>